<dbReference type="eggNOG" id="COG3507">
    <property type="taxonomic scope" value="Bacteria"/>
</dbReference>
<protein>
    <recommendedName>
        <fullName evidence="3">Xylosidase/arabinosidase</fullName>
    </recommendedName>
</protein>
<dbReference type="STRING" id="886293.Sinac_7347"/>
<dbReference type="OrthoDB" id="6387072at2"/>
<dbReference type="AlphaFoldDB" id="L0DSQ3"/>
<sequence>MKQTGKVIGVGVLLAWLAGSSWGGEPPVERPLIDATSLKQKVLCGYQGWFRAPGDPAGEGWRHWSRDSSRITPKSLTFEMWPDMSEASDDEKYPASGFTSQDGQQAHLFSSAHPLTVERHFKWMEQYGIDGVFVQRFLVSLRDPSLDRVLGHVRDSAAKTGRVYAVCYDLSGVREGRLFDLLASDWKRLVDEMKVTRDERYLHHDGKPVVFVWGFYSDRFGPALAHRIIDLFKTVPGYEATLVGGCQWQWRAEPDAEWARAFRRFDVISPWNVGNTTKVEGRKQAATGSWKDDLAEANKAGMAYLPVVYPGFGWTNLKGKNATGATVPRLGGEFFWRQFVKAADLGIDMAYVAMFDEVDEATAIFKVSNTPPTQAPFATYDGLPADWYLRLTGEGTKLLRGERKRQQELPIRP</sequence>
<dbReference type="RefSeq" id="WP_015250455.1">
    <property type="nucleotide sequence ID" value="NC_019892.1"/>
</dbReference>
<keyword evidence="2" id="KW-1185">Reference proteome</keyword>
<evidence type="ECO:0000313" key="1">
    <source>
        <dbReference type="EMBL" id="AGA31386.1"/>
    </source>
</evidence>
<dbReference type="KEGG" id="saci:Sinac_7347"/>
<organism evidence="1 2">
    <name type="scientific">Singulisphaera acidiphila (strain ATCC BAA-1392 / DSM 18658 / VKM B-2454 / MOB10)</name>
    <dbReference type="NCBI Taxonomy" id="886293"/>
    <lineage>
        <taxon>Bacteria</taxon>
        <taxon>Pseudomonadati</taxon>
        <taxon>Planctomycetota</taxon>
        <taxon>Planctomycetia</taxon>
        <taxon>Isosphaerales</taxon>
        <taxon>Isosphaeraceae</taxon>
        <taxon>Singulisphaera</taxon>
    </lineage>
</organism>
<reference evidence="1 2" key="1">
    <citation type="submission" date="2012-02" db="EMBL/GenBank/DDBJ databases">
        <title>Complete sequence of chromosome of Singulisphaera acidiphila DSM 18658.</title>
        <authorList>
            <consortium name="US DOE Joint Genome Institute (JGI-PGF)"/>
            <person name="Lucas S."/>
            <person name="Copeland A."/>
            <person name="Lapidus A."/>
            <person name="Glavina del Rio T."/>
            <person name="Dalin E."/>
            <person name="Tice H."/>
            <person name="Bruce D."/>
            <person name="Goodwin L."/>
            <person name="Pitluck S."/>
            <person name="Peters L."/>
            <person name="Ovchinnikova G."/>
            <person name="Chertkov O."/>
            <person name="Kyrpides N."/>
            <person name="Mavromatis K."/>
            <person name="Ivanova N."/>
            <person name="Brettin T."/>
            <person name="Detter J.C."/>
            <person name="Han C."/>
            <person name="Larimer F."/>
            <person name="Land M."/>
            <person name="Hauser L."/>
            <person name="Markowitz V."/>
            <person name="Cheng J.-F."/>
            <person name="Hugenholtz P."/>
            <person name="Woyke T."/>
            <person name="Wu D."/>
            <person name="Tindall B."/>
            <person name="Pomrenke H."/>
            <person name="Brambilla E."/>
            <person name="Klenk H.-P."/>
            <person name="Eisen J.A."/>
        </authorList>
    </citation>
    <scope>NUCLEOTIDE SEQUENCE [LARGE SCALE GENOMIC DNA]</scope>
    <source>
        <strain evidence="2">ATCC BAA-1392 / DSM 18658 / VKM B-2454 / MOB10</strain>
    </source>
</reference>
<evidence type="ECO:0000313" key="2">
    <source>
        <dbReference type="Proteomes" id="UP000010798"/>
    </source>
</evidence>
<dbReference type="Proteomes" id="UP000010798">
    <property type="component" value="Chromosome"/>
</dbReference>
<evidence type="ECO:0008006" key="3">
    <source>
        <dbReference type="Google" id="ProtNLM"/>
    </source>
</evidence>
<accession>L0DSQ3</accession>
<name>L0DSQ3_SINAD</name>
<gene>
    <name evidence="1" type="ordered locus">Sinac_7347</name>
</gene>
<proteinExistence type="predicted"/>
<dbReference type="EMBL" id="CP003364">
    <property type="protein sequence ID" value="AGA31386.1"/>
    <property type="molecule type" value="Genomic_DNA"/>
</dbReference>
<dbReference type="HOGENOM" id="CLU_019346_1_0_0"/>
<dbReference type="Gene3D" id="3.20.20.80">
    <property type="entry name" value="Glycosidases"/>
    <property type="match status" value="1"/>
</dbReference>
<dbReference type="CDD" id="cd11576">
    <property type="entry name" value="GH99_GH71_like_2"/>
    <property type="match status" value="1"/>
</dbReference>